<dbReference type="Pfam" id="PF00010">
    <property type="entry name" value="HLH"/>
    <property type="match status" value="1"/>
</dbReference>
<evidence type="ECO:0000313" key="9">
    <source>
        <dbReference type="Proteomes" id="UP000827284"/>
    </source>
</evidence>
<comment type="caution">
    <text evidence="8">The sequence shown here is derived from an EMBL/GenBank/DDBJ whole genome shotgun (WGS) entry which is preliminary data.</text>
</comment>
<evidence type="ECO:0000256" key="4">
    <source>
        <dbReference type="ARBA" id="ARBA00023163"/>
    </source>
</evidence>
<feature type="compositionally biased region" description="Basic residues" evidence="6">
    <location>
        <begin position="88"/>
        <end position="99"/>
    </location>
</feature>
<dbReference type="Gene3D" id="4.10.280.10">
    <property type="entry name" value="Helix-loop-helix DNA-binding domain"/>
    <property type="match status" value="1"/>
</dbReference>
<dbReference type="SUPFAM" id="SSF47459">
    <property type="entry name" value="HLH, helix-loop-helix DNA-binding domain"/>
    <property type="match status" value="1"/>
</dbReference>
<dbReference type="OrthoDB" id="5778525at2759"/>
<evidence type="ECO:0000259" key="7">
    <source>
        <dbReference type="PROSITE" id="PS50888"/>
    </source>
</evidence>
<dbReference type="EMBL" id="BQFW01000014">
    <property type="protein sequence ID" value="GJJ77747.1"/>
    <property type="molecule type" value="Genomic_DNA"/>
</dbReference>
<protein>
    <recommendedName>
        <fullName evidence="7">BHLH domain-containing protein</fullName>
    </recommendedName>
</protein>
<evidence type="ECO:0000256" key="3">
    <source>
        <dbReference type="ARBA" id="ARBA00023125"/>
    </source>
</evidence>
<dbReference type="InterPro" id="IPR052207">
    <property type="entry name" value="Max-like/E-box_TFs"/>
</dbReference>
<evidence type="ECO:0000313" key="8">
    <source>
        <dbReference type="EMBL" id="GJJ77747.1"/>
    </source>
</evidence>
<dbReference type="GO" id="GO:0005634">
    <property type="term" value="C:nucleus"/>
    <property type="evidence" value="ECO:0007669"/>
    <property type="project" value="UniProtKB-SubCell"/>
</dbReference>
<feature type="compositionally biased region" description="Low complexity" evidence="6">
    <location>
        <begin position="26"/>
        <end position="48"/>
    </location>
</feature>
<evidence type="ECO:0000256" key="6">
    <source>
        <dbReference type="SAM" id="MobiDB-lite"/>
    </source>
</evidence>
<feature type="domain" description="BHLH" evidence="7">
    <location>
        <begin position="437"/>
        <end position="488"/>
    </location>
</feature>
<evidence type="ECO:0000256" key="2">
    <source>
        <dbReference type="ARBA" id="ARBA00023015"/>
    </source>
</evidence>
<accession>A0A9P3HK60</accession>
<keyword evidence="2" id="KW-0805">Transcription regulation</keyword>
<reference evidence="8" key="1">
    <citation type="submission" date="2021-11" db="EMBL/GenBank/DDBJ databases">
        <authorList>
            <person name="Herlambang A."/>
            <person name="Guo Y."/>
            <person name="Takashima Y."/>
            <person name="Nishizawa T."/>
        </authorList>
    </citation>
    <scope>NUCLEOTIDE SEQUENCE</scope>
    <source>
        <strain evidence="8">E1425</strain>
    </source>
</reference>
<dbReference type="GO" id="GO:0000978">
    <property type="term" value="F:RNA polymerase II cis-regulatory region sequence-specific DNA binding"/>
    <property type="evidence" value="ECO:0007669"/>
    <property type="project" value="TreeGrafter"/>
</dbReference>
<feature type="region of interest" description="Disordered" evidence="6">
    <location>
        <begin position="499"/>
        <end position="533"/>
    </location>
</feature>
<dbReference type="PANTHER" id="PTHR15741:SF27">
    <property type="entry name" value="TRANSCRIPTION FACTOR AP-4"/>
    <property type="match status" value="1"/>
</dbReference>
<keyword evidence="5" id="KW-0539">Nucleus</keyword>
<feature type="compositionally biased region" description="Basic and acidic residues" evidence="6">
    <location>
        <begin position="57"/>
        <end position="68"/>
    </location>
</feature>
<name>A0A9P3HK60_9FUNG</name>
<reference evidence="8" key="2">
    <citation type="journal article" date="2022" name="Microbiol. Resour. Announc.">
        <title>Whole-Genome Sequence of Entomortierella parvispora E1425, a Mucoromycotan Fungus Associated with Burkholderiaceae-Related Endosymbiotic Bacteria.</title>
        <authorList>
            <person name="Herlambang A."/>
            <person name="Guo Y."/>
            <person name="Takashima Y."/>
            <person name="Narisawa K."/>
            <person name="Ohta H."/>
            <person name="Nishizawa T."/>
        </authorList>
    </citation>
    <scope>NUCLEOTIDE SEQUENCE</scope>
    <source>
        <strain evidence="8">E1425</strain>
    </source>
</reference>
<dbReference type="Proteomes" id="UP000827284">
    <property type="component" value="Unassembled WGS sequence"/>
</dbReference>
<feature type="compositionally biased region" description="Polar residues" evidence="6">
    <location>
        <begin position="221"/>
        <end position="231"/>
    </location>
</feature>
<dbReference type="InterPro" id="IPR011598">
    <property type="entry name" value="bHLH_dom"/>
</dbReference>
<proteinExistence type="predicted"/>
<feature type="compositionally biased region" description="Low complexity" evidence="6">
    <location>
        <begin position="389"/>
        <end position="402"/>
    </location>
</feature>
<feature type="compositionally biased region" description="Gly residues" evidence="6">
    <location>
        <begin position="404"/>
        <end position="430"/>
    </location>
</feature>
<feature type="region of interest" description="Disordered" evidence="6">
    <location>
        <begin position="1"/>
        <end position="279"/>
    </location>
</feature>
<organism evidence="8 9">
    <name type="scientific">Entomortierella parvispora</name>
    <dbReference type="NCBI Taxonomy" id="205924"/>
    <lineage>
        <taxon>Eukaryota</taxon>
        <taxon>Fungi</taxon>
        <taxon>Fungi incertae sedis</taxon>
        <taxon>Mucoromycota</taxon>
        <taxon>Mortierellomycotina</taxon>
        <taxon>Mortierellomycetes</taxon>
        <taxon>Mortierellales</taxon>
        <taxon>Mortierellaceae</taxon>
        <taxon>Entomortierella</taxon>
    </lineage>
</organism>
<feature type="compositionally biased region" description="Pro residues" evidence="6">
    <location>
        <begin position="263"/>
        <end position="275"/>
    </location>
</feature>
<feature type="compositionally biased region" description="Basic and acidic residues" evidence="6">
    <location>
        <begin position="341"/>
        <end position="354"/>
    </location>
</feature>
<sequence>MSNSSSSFDHGSSRPPLPHHHRPQQPHRASSGHISYSESSSLSTLRLSPPQPPFAHHSGDVNHNHPDDTPTQQRSPTASEYHYQYPQQHHHQQHQHQHHQPLEHHQRQHYPHASEAPSSYGHRRSHSYHQYQQQPQEGHSSSSTSPLAHPSHSHPSPNSSFYPPPLSQQHQQQQQQQIYHPQQQHPHSTLYPFEHPHETLGPSSLRDHSRRRSVKEEESQESFLASVQQYTGAGDRRRERIRQHSSSSSTSTHRLHSNHSSPDSPPRSPPLPPLQPLTINIHGLNNVTISSASSSSAIQTTALTTGSSASTTTTTASTTPQPESTTTRSPQTPPRTPSPRKYSEHVAGEPDNDMKLQLSRSSTGGSAGGRRGGPLLNHSHRAGHKISTREAASSSSTTPTGAIPGIGVGGLSTAARGGGGGGGSNGGGPGAAPVGPNRRLAHILSEQKRREKINGGFDELKSVIPECAQNTDSKATILRKAVDYILQLEDEIRRYADAYPPPPLLPPSSHSMYPHHRGSAGARGQAPFDDSDS</sequence>
<dbReference type="PANTHER" id="PTHR15741">
    <property type="entry name" value="BASIC HELIX-LOOP-HELIX ZIP TRANSCRIPTION FACTOR"/>
    <property type="match status" value="1"/>
</dbReference>
<keyword evidence="3" id="KW-0238">DNA-binding</keyword>
<feature type="compositionally biased region" description="Low complexity" evidence="6">
    <location>
        <begin position="244"/>
        <end position="262"/>
    </location>
</feature>
<dbReference type="GO" id="GO:0046983">
    <property type="term" value="F:protein dimerization activity"/>
    <property type="evidence" value="ECO:0007669"/>
    <property type="project" value="InterPro"/>
</dbReference>
<dbReference type="GO" id="GO:0000981">
    <property type="term" value="F:DNA-binding transcription factor activity, RNA polymerase II-specific"/>
    <property type="evidence" value="ECO:0007669"/>
    <property type="project" value="TreeGrafter"/>
</dbReference>
<dbReference type="PROSITE" id="PS50888">
    <property type="entry name" value="BHLH"/>
    <property type="match status" value="1"/>
</dbReference>
<evidence type="ECO:0000256" key="5">
    <source>
        <dbReference type="ARBA" id="ARBA00023242"/>
    </source>
</evidence>
<feature type="compositionally biased region" description="Low complexity" evidence="6">
    <location>
        <begin position="291"/>
        <end position="330"/>
    </location>
</feature>
<keyword evidence="4" id="KW-0804">Transcription</keyword>
<comment type="subcellular location">
    <subcellularLocation>
        <location evidence="1">Nucleus</location>
    </subcellularLocation>
</comment>
<evidence type="ECO:0000256" key="1">
    <source>
        <dbReference type="ARBA" id="ARBA00004123"/>
    </source>
</evidence>
<feature type="compositionally biased region" description="Low complexity" evidence="6">
    <location>
        <begin position="1"/>
        <end position="14"/>
    </location>
</feature>
<dbReference type="SMART" id="SM00353">
    <property type="entry name" value="HLH"/>
    <property type="match status" value="1"/>
</dbReference>
<feature type="compositionally biased region" description="Low complexity" evidence="6">
    <location>
        <begin position="128"/>
        <end position="187"/>
    </location>
</feature>
<dbReference type="AlphaFoldDB" id="A0A9P3HK60"/>
<feature type="compositionally biased region" description="Polar residues" evidence="6">
    <location>
        <begin position="69"/>
        <end position="78"/>
    </location>
</feature>
<dbReference type="InterPro" id="IPR036638">
    <property type="entry name" value="HLH_DNA-bd_sf"/>
</dbReference>
<gene>
    <name evidence="8" type="ORF">EMPS_10106</name>
</gene>
<feature type="region of interest" description="Disordered" evidence="6">
    <location>
        <begin position="291"/>
        <end position="438"/>
    </location>
</feature>
<keyword evidence="9" id="KW-1185">Reference proteome</keyword>